<dbReference type="CDD" id="cd17323">
    <property type="entry name" value="MFS_Tpo1_MDR_like"/>
    <property type="match status" value="1"/>
</dbReference>
<dbReference type="GO" id="GO:0022857">
    <property type="term" value="F:transmembrane transporter activity"/>
    <property type="evidence" value="ECO:0007669"/>
    <property type="project" value="InterPro"/>
</dbReference>
<feature type="transmembrane region" description="Helical" evidence="9">
    <location>
        <begin position="478"/>
        <end position="500"/>
    </location>
</feature>
<feature type="transmembrane region" description="Helical" evidence="9">
    <location>
        <begin position="93"/>
        <end position="114"/>
    </location>
</feature>
<feature type="transmembrane region" description="Helical" evidence="9">
    <location>
        <begin position="447"/>
        <end position="466"/>
    </location>
</feature>
<organism evidence="11 12">
    <name type="scientific">Ceraceosorus guamensis</name>
    <dbReference type="NCBI Taxonomy" id="1522189"/>
    <lineage>
        <taxon>Eukaryota</taxon>
        <taxon>Fungi</taxon>
        <taxon>Dikarya</taxon>
        <taxon>Basidiomycota</taxon>
        <taxon>Ustilaginomycotina</taxon>
        <taxon>Exobasidiomycetes</taxon>
        <taxon>Ceraceosorales</taxon>
        <taxon>Ceraceosoraceae</taxon>
        <taxon>Ceraceosorus</taxon>
    </lineage>
</organism>
<dbReference type="Gene3D" id="1.20.1250.20">
    <property type="entry name" value="MFS general substrate transporter like domains"/>
    <property type="match status" value="1"/>
</dbReference>
<evidence type="ECO:0000256" key="6">
    <source>
        <dbReference type="ARBA" id="ARBA00023136"/>
    </source>
</evidence>
<keyword evidence="5 9" id="KW-1133">Transmembrane helix</keyword>
<dbReference type="SUPFAM" id="SSF103473">
    <property type="entry name" value="MFS general substrate transporter"/>
    <property type="match status" value="1"/>
</dbReference>
<evidence type="ECO:0000256" key="7">
    <source>
        <dbReference type="ARBA" id="ARBA00038459"/>
    </source>
</evidence>
<evidence type="ECO:0000256" key="2">
    <source>
        <dbReference type="ARBA" id="ARBA00022448"/>
    </source>
</evidence>
<dbReference type="Proteomes" id="UP000245783">
    <property type="component" value="Unassembled WGS sequence"/>
</dbReference>
<dbReference type="InterPro" id="IPR036259">
    <property type="entry name" value="MFS_trans_sf"/>
</dbReference>
<accession>A0A316VN68</accession>
<feature type="transmembrane region" description="Helical" evidence="9">
    <location>
        <begin position="543"/>
        <end position="563"/>
    </location>
</feature>
<evidence type="ECO:0000313" key="11">
    <source>
        <dbReference type="EMBL" id="PWN39007.1"/>
    </source>
</evidence>
<dbReference type="InterPro" id="IPR020846">
    <property type="entry name" value="MFS_dom"/>
</dbReference>
<evidence type="ECO:0000313" key="12">
    <source>
        <dbReference type="Proteomes" id="UP000245783"/>
    </source>
</evidence>
<evidence type="ECO:0000256" key="1">
    <source>
        <dbReference type="ARBA" id="ARBA00004651"/>
    </source>
</evidence>
<evidence type="ECO:0000256" key="4">
    <source>
        <dbReference type="ARBA" id="ARBA00022692"/>
    </source>
</evidence>
<evidence type="ECO:0000256" key="3">
    <source>
        <dbReference type="ARBA" id="ARBA00022475"/>
    </source>
</evidence>
<keyword evidence="4 9" id="KW-0812">Transmembrane</keyword>
<feature type="transmembrane region" description="Helical" evidence="9">
    <location>
        <begin position="126"/>
        <end position="149"/>
    </location>
</feature>
<dbReference type="AlphaFoldDB" id="A0A316VN68"/>
<gene>
    <name evidence="11" type="ORF">IE81DRAFT_326968</name>
</gene>
<dbReference type="STRING" id="1522189.A0A316VN68"/>
<dbReference type="PROSITE" id="PS50850">
    <property type="entry name" value="MFS"/>
    <property type="match status" value="1"/>
</dbReference>
<proteinExistence type="inferred from homology"/>
<sequence>MVTTKESAPLTIPADEAQAGASSSSPHSVSDGDGEATACNDTGEDVEVERGAKSRAKAEALENSAQNDTSEQTLSIDDLPWANPRNWPYLKRAAIAVVIWLCIGPVDMTAAAYSGGTEQIIEEFQVTRVVAVLGVSLANLGISIGPVIGAPLSETFGRKPVYLVSMAGFVAFSAASGGARNIQTLLITRFVSGLFAGPPFSVCGGSLGDLFTDEERGPWVAIFTLMLQGAPSIAPVWANWMGQTVSWRWILYAIAIFAAFDLVLLCLIPETQPGIIVRNNAQRLRQERGAKSEETATPAVSKLAARLRPKLQTSKDGPDERHAEHQLNEKLDASQGQVYAPIEFDHRPLWRKITSTLARPLVMLVTEPMLLSTTIYHAFIYSLLFMLLEIYPLVYERIYSLSLGLSGTAFVAPWLGNALGVVWYFAIIGPKYAKLSKEGHATPETRLPSMVIAAILLPVALFWFAYTTYPSVHPVVSMASGVLVGAGMVLLQLALNAYYIDVYAPSGRAASALAANVMLRNLLATASPLYTTPMYDALGAQNASVILAAVACLGLPMSLLLIWKGKQLRQKSKIAQ</sequence>
<feature type="transmembrane region" description="Helical" evidence="9">
    <location>
        <begin position="249"/>
        <end position="268"/>
    </location>
</feature>
<dbReference type="GO" id="GO:0005886">
    <property type="term" value="C:plasma membrane"/>
    <property type="evidence" value="ECO:0007669"/>
    <property type="project" value="UniProtKB-SubCell"/>
</dbReference>
<protein>
    <submittedName>
        <fullName evidence="11">MFS general substrate transporter</fullName>
    </submittedName>
</protein>
<comment type="subcellular location">
    <subcellularLocation>
        <location evidence="1">Cell membrane</location>
        <topology evidence="1">Multi-pass membrane protein</topology>
    </subcellularLocation>
</comment>
<feature type="transmembrane region" description="Helical" evidence="9">
    <location>
        <begin position="185"/>
        <end position="207"/>
    </location>
</feature>
<comment type="similarity">
    <text evidence="7">Belongs to the major facilitator superfamily. DHA1 family. Polyamines/proton antiporter (TC 2.A.1.2.16) subfamily.</text>
</comment>
<evidence type="ECO:0000256" key="5">
    <source>
        <dbReference type="ARBA" id="ARBA00022989"/>
    </source>
</evidence>
<feature type="transmembrane region" description="Helical" evidence="9">
    <location>
        <begin position="369"/>
        <end position="391"/>
    </location>
</feature>
<dbReference type="EMBL" id="KZ819506">
    <property type="protein sequence ID" value="PWN39007.1"/>
    <property type="molecule type" value="Genomic_DNA"/>
</dbReference>
<feature type="domain" description="Major facilitator superfamily (MFS) profile" evidence="10">
    <location>
        <begin position="93"/>
        <end position="566"/>
    </location>
</feature>
<feature type="transmembrane region" description="Helical" evidence="9">
    <location>
        <begin position="161"/>
        <end position="179"/>
    </location>
</feature>
<reference evidence="11 12" key="1">
    <citation type="journal article" date="2018" name="Mol. Biol. Evol.">
        <title>Broad Genomic Sampling Reveals a Smut Pathogenic Ancestry of the Fungal Clade Ustilaginomycotina.</title>
        <authorList>
            <person name="Kijpornyongpan T."/>
            <person name="Mondo S.J."/>
            <person name="Barry K."/>
            <person name="Sandor L."/>
            <person name="Lee J."/>
            <person name="Lipzen A."/>
            <person name="Pangilinan J."/>
            <person name="LaButti K."/>
            <person name="Hainaut M."/>
            <person name="Henrissat B."/>
            <person name="Grigoriev I.V."/>
            <person name="Spatafora J.W."/>
            <person name="Aime M.C."/>
        </authorList>
    </citation>
    <scope>NUCLEOTIDE SEQUENCE [LARGE SCALE GENOMIC DNA]</scope>
    <source>
        <strain evidence="11 12">MCA 4658</strain>
    </source>
</reference>
<evidence type="ECO:0000256" key="8">
    <source>
        <dbReference type="SAM" id="MobiDB-lite"/>
    </source>
</evidence>
<dbReference type="RefSeq" id="XP_025366167.1">
    <property type="nucleotide sequence ID" value="XM_025514961.1"/>
</dbReference>
<name>A0A316VN68_9BASI</name>
<dbReference type="Pfam" id="PF07690">
    <property type="entry name" value="MFS_1"/>
    <property type="match status" value="1"/>
</dbReference>
<dbReference type="PANTHER" id="PTHR23502:SF186">
    <property type="entry name" value="MAJOR FACILITATOR SUPERFAMILY (MFS) PROFILE DOMAIN-CONTAINING PROTEIN"/>
    <property type="match status" value="1"/>
</dbReference>
<keyword evidence="12" id="KW-1185">Reference proteome</keyword>
<dbReference type="InParanoid" id="A0A316VN68"/>
<feature type="transmembrane region" description="Helical" evidence="9">
    <location>
        <begin position="403"/>
        <end position="426"/>
    </location>
</feature>
<keyword evidence="3" id="KW-1003">Cell membrane</keyword>
<dbReference type="GeneID" id="37036831"/>
<keyword evidence="2" id="KW-0813">Transport</keyword>
<evidence type="ECO:0000259" key="10">
    <source>
        <dbReference type="PROSITE" id="PS50850"/>
    </source>
</evidence>
<dbReference type="InterPro" id="IPR011701">
    <property type="entry name" value="MFS"/>
</dbReference>
<feature type="transmembrane region" description="Helical" evidence="9">
    <location>
        <begin position="219"/>
        <end position="237"/>
    </location>
</feature>
<feature type="region of interest" description="Disordered" evidence="8">
    <location>
        <begin position="1"/>
        <end position="49"/>
    </location>
</feature>
<dbReference type="OrthoDB" id="5376138at2759"/>
<keyword evidence="6 9" id="KW-0472">Membrane</keyword>
<evidence type="ECO:0000256" key="9">
    <source>
        <dbReference type="SAM" id="Phobius"/>
    </source>
</evidence>
<dbReference type="PANTHER" id="PTHR23502">
    <property type="entry name" value="MAJOR FACILITATOR SUPERFAMILY"/>
    <property type="match status" value="1"/>
</dbReference>